<dbReference type="InterPro" id="IPR005814">
    <property type="entry name" value="Aminotrans_3"/>
</dbReference>
<evidence type="ECO:0000313" key="5">
    <source>
        <dbReference type="Proteomes" id="UP001172645"/>
    </source>
</evidence>
<evidence type="ECO:0000256" key="1">
    <source>
        <dbReference type="ARBA" id="ARBA00001933"/>
    </source>
</evidence>
<dbReference type="SUPFAM" id="SSF53383">
    <property type="entry name" value="PLP-dependent transferases"/>
    <property type="match status" value="1"/>
</dbReference>
<dbReference type="Proteomes" id="UP001172645">
    <property type="component" value="Unassembled WGS sequence"/>
</dbReference>
<gene>
    <name evidence="4" type="ORF">PY649_30905</name>
</gene>
<dbReference type="Pfam" id="PF00202">
    <property type="entry name" value="Aminotran_3"/>
    <property type="match status" value="1"/>
</dbReference>
<dbReference type="Gene3D" id="3.40.640.10">
    <property type="entry name" value="Type I PLP-dependent aspartate aminotransferase-like (Major domain)"/>
    <property type="match status" value="1"/>
</dbReference>
<name>A0ABT7K3X1_9HYPH</name>
<evidence type="ECO:0000256" key="3">
    <source>
        <dbReference type="RuleBase" id="RU003560"/>
    </source>
</evidence>
<dbReference type="PANTHER" id="PTHR43713">
    <property type="entry name" value="GLUTAMATE-1-SEMIALDEHYDE 2,1-AMINOMUTASE"/>
    <property type="match status" value="1"/>
</dbReference>
<dbReference type="GO" id="GO:0008483">
    <property type="term" value="F:transaminase activity"/>
    <property type="evidence" value="ECO:0007669"/>
    <property type="project" value="UniProtKB-KW"/>
</dbReference>
<dbReference type="InterPro" id="IPR015422">
    <property type="entry name" value="PyrdxlP-dep_Trfase_small"/>
</dbReference>
<keyword evidence="5" id="KW-1185">Reference proteome</keyword>
<comment type="cofactor">
    <cofactor evidence="1">
        <name>pyridoxal 5'-phosphate</name>
        <dbReference type="ChEBI" id="CHEBI:597326"/>
    </cofactor>
</comment>
<organism evidence="4 5">
    <name type="scientific">Rhizobium mayense</name>
    <dbReference type="NCBI Taxonomy" id="1312184"/>
    <lineage>
        <taxon>Bacteria</taxon>
        <taxon>Pseudomonadati</taxon>
        <taxon>Pseudomonadota</taxon>
        <taxon>Alphaproteobacteria</taxon>
        <taxon>Hyphomicrobiales</taxon>
        <taxon>Rhizobiaceae</taxon>
        <taxon>Rhizobium/Agrobacterium group</taxon>
        <taxon>Rhizobium</taxon>
    </lineage>
</organism>
<evidence type="ECO:0000256" key="2">
    <source>
        <dbReference type="ARBA" id="ARBA00022898"/>
    </source>
</evidence>
<dbReference type="InterPro" id="IPR015424">
    <property type="entry name" value="PyrdxlP-dep_Trfase"/>
</dbReference>
<dbReference type="PANTHER" id="PTHR43713:SF3">
    <property type="entry name" value="GLUTAMATE-1-SEMIALDEHYDE 2,1-AMINOMUTASE 1, CHLOROPLASTIC-RELATED"/>
    <property type="match status" value="1"/>
</dbReference>
<dbReference type="EMBL" id="JARFYM010000043">
    <property type="protein sequence ID" value="MDL2403297.1"/>
    <property type="molecule type" value="Genomic_DNA"/>
</dbReference>
<dbReference type="RefSeq" id="WP_285872738.1">
    <property type="nucleotide sequence ID" value="NZ_JARFYM010000043.1"/>
</dbReference>
<protein>
    <submittedName>
        <fullName evidence="4">Aspartate aminotransferase family protein</fullName>
    </submittedName>
</protein>
<proteinExistence type="inferred from homology"/>
<comment type="caution">
    <text evidence="4">The sequence shown here is derived from an EMBL/GenBank/DDBJ whole genome shotgun (WGS) entry which is preliminary data.</text>
</comment>
<dbReference type="InterPro" id="IPR015421">
    <property type="entry name" value="PyrdxlP-dep_Trfase_major"/>
</dbReference>
<dbReference type="Gene3D" id="3.90.1150.10">
    <property type="entry name" value="Aspartate Aminotransferase, domain 1"/>
    <property type="match status" value="1"/>
</dbReference>
<keyword evidence="4" id="KW-0808">Transferase</keyword>
<reference evidence="4" key="1">
    <citation type="submission" date="2023-06" db="EMBL/GenBank/DDBJ databases">
        <title>Phylogenetic Diversity of Rhizobium strains.</title>
        <authorList>
            <person name="Moura F.T."/>
            <person name="Helene L.C.F."/>
            <person name="Hungria M."/>
        </authorList>
    </citation>
    <scope>NUCLEOTIDE SEQUENCE</scope>
    <source>
        <strain evidence="4">CCGE526</strain>
    </source>
</reference>
<keyword evidence="4" id="KW-0032">Aminotransferase</keyword>
<comment type="similarity">
    <text evidence="3">Belongs to the class-III pyridoxal-phosphate-dependent aminotransferase family.</text>
</comment>
<keyword evidence="2 3" id="KW-0663">Pyridoxal phosphate</keyword>
<accession>A0ABT7K3X1</accession>
<sequence>MPSTSSRATSVTLPGYESNQLFLRSRRVFPDGTTRATVERDPVPRYVLRGDGAHLIDVDGQRFLDLSNNFTTLIHGHGFAPALDAVARLLHDGTCFSNPTVHEIDLAELLVDRIPAIEQIRFVNTGTEAVMFAIKAARAFTGRAGIAKIEGAYHGSYDWAEVGQVGTPATWGPPDAPVAVPSYAGMPTSVADETVILRFNDAEGARRRIAAAADRLSCVLLDLMPSRIGLIPPEADFIAAVVESARHHGILVICDEVLNLRQSYRGASARYGIEPDLIAAGKIIGGGFPIGAIGGSRQVMSVFDGSAGRAKLVQGGTFSANPVSMVAGRVSMEAMTEEVFARLEEMGDRLRAALTAAVERHQAHYVISGAASLFKIHANQTLPHDYREAYPTPEQAASMKSMSEFFRDQGIFLPLGGTACLSTAMTESDIDTIADVFDRYLGTMPR</sequence>
<evidence type="ECO:0000313" key="4">
    <source>
        <dbReference type="EMBL" id="MDL2403297.1"/>
    </source>
</evidence>